<dbReference type="Pfam" id="PF00528">
    <property type="entry name" value="BPD_transp_1"/>
    <property type="match status" value="1"/>
</dbReference>
<dbReference type="GO" id="GO:0005886">
    <property type="term" value="C:plasma membrane"/>
    <property type="evidence" value="ECO:0007669"/>
    <property type="project" value="UniProtKB-SubCell"/>
</dbReference>
<dbReference type="CDD" id="cd06261">
    <property type="entry name" value="TM_PBP2"/>
    <property type="match status" value="1"/>
</dbReference>
<keyword evidence="3" id="KW-1003">Cell membrane</keyword>
<dbReference type="Gene3D" id="1.10.3720.10">
    <property type="entry name" value="MetI-like"/>
    <property type="match status" value="1"/>
</dbReference>
<feature type="transmembrane region" description="Helical" evidence="7">
    <location>
        <begin position="200"/>
        <end position="223"/>
    </location>
</feature>
<feature type="domain" description="ABC transmembrane type-1" evidence="8">
    <location>
        <begin position="34"/>
        <end position="223"/>
    </location>
</feature>
<dbReference type="STRING" id="1133569.FD21_GL001420"/>
<dbReference type="SUPFAM" id="SSF161098">
    <property type="entry name" value="MetI-like"/>
    <property type="match status" value="1"/>
</dbReference>
<dbReference type="EMBL" id="AYYX01000040">
    <property type="protein sequence ID" value="KRM87038.1"/>
    <property type="molecule type" value="Genomic_DNA"/>
</dbReference>
<protein>
    <submittedName>
        <fullName evidence="9">ABC transporter, permease protein</fullName>
    </submittedName>
</protein>
<gene>
    <name evidence="9" type="ORF">FD21_GL001420</name>
</gene>
<comment type="subcellular location">
    <subcellularLocation>
        <location evidence="1 7">Cell membrane</location>
        <topology evidence="1 7">Multi-pass membrane protein</topology>
    </subcellularLocation>
</comment>
<dbReference type="PANTHER" id="PTHR43386">
    <property type="entry name" value="OLIGOPEPTIDE TRANSPORT SYSTEM PERMEASE PROTEIN APPC"/>
    <property type="match status" value="1"/>
</dbReference>
<reference evidence="9 10" key="1">
    <citation type="journal article" date="2015" name="Genome Announc.">
        <title>Expanding the biotechnology potential of lactobacilli through comparative genomics of 213 strains and associated genera.</title>
        <authorList>
            <person name="Sun Z."/>
            <person name="Harris H.M."/>
            <person name="McCann A."/>
            <person name="Guo C."/>
            <person name="Argimon S."/>
            <person name="Zhang W."/>
            <person name="Yang X."/>
            <person name="Jeffery I.B."/>
            <person name="Cooney J.C."/>
            <person name="Kagawa T.F."/>
            <person name="Liu W."/>
            <person name="Song Y."/>
            <person name="Salvetti E."/>
            <person name="Wrobel A."/>
            <person name="Rasinkangas P."/>
            <person name="Parkhill J."/>
            <person name="Rea M.C."/>
            <person name="O'Sullivan O."/>
            <person name="Ritari J."/>
            <person name="Douillard F.P."/>
            <person name="Paul Ross R."/>
            <person name="Yang R."/>
            <person name="Briner A.E."/>
            <person name="Felis G.E."/>
            <person name="de Vos W.M."/>
            <person name="Barrangou R."/>
            <person name="Klaenhammer T.R."/>
            <person name="Caufield P.W."/>
            <person name="Cui Y."/>
            <person name="Zhang H."/>
            <person name="O'Toole P.W."/>
        </authorList>
    </citation>
    <scope>NUCLEOTIDE SEQUENCE [LARGE SCALE GENOMIC DNA]</scope>
    <source>
        <strain evidence="9 10">DSM 20605</strain>
    </source>
</reference>
<dbReference type="AlphaFoldDB" id="A0A0R2C5W0"/>
<accession>A0A0R2C5W0</accession>
<comment type="caution">
    <text evidence="9">The sequence shown here is derived from an EMBL/GenBank/DDBJ whole genome shotgun (WGS) entry which is preliminary data.</text>
</comment>
<sequence length="236" mass="24558">MSVSNSLLGVGQQGHLLGTDNYGRDILSRLIYGARISLIVGVGAVFVGAFIGVVLGVIAGYFGGFIDALIMRFMDALSAFPFILLAIVLMTVLSSGLGNVIIAVGIGNIPGFAKIARGQVLATKESDYIEVTRSLGASSTRIIFDHILPNSAAPIIVYGTMNIAGAIISEAALSFLGLGIQPPTPSWGNMLKDGQDYLVVAPHLAIFSGVAILLSVLAFNVLGDGLRDALDPKTKL</sequence>
<feature type="transmembrane region" description="Helical" evidence="7">
    <location>
        <begin position="155"/>
        <end position="180"/>
    </location>
</feature>
<proteinExistence type="inferred from homology"/>
<evidence type="ECO:0000256" key="2">
    <source>
        <dbReference type="ARBA" id="ARBA00022448"/>
    </source>
</evidence>
<dbReference type="InterPro" id="IPR050366">
    <property type="entry name" value="BP-dependent_transpt_permease"/>
</dbReference>
<keyword evidence="5 7" id="KW-1133">Transmembrane helix</keyword>
<dbReference type="PROSITE" id="PS50928">
    <property type="entry name" value="ABC_TM1"/>
    <property type="match status" value="1"/>
</dbReference>
<evidence type="ECO:0000256" key="3">
    <source>
        <dbReference type="ARBA" id="ARBA00022475"/>
    </source>
</evidence>
<feature type="transmembrane region" description="Helical" evidence="7">
    <location>
        <begin position="36"/>
        <end position="62"/>
    </location>
</feature>
<dbReference type="InterPro" id="IPR000515">
    <property type="entry name" value="MetI-like"/>
</dbReference>
<evidence type="ECO:0000256" key="7">
    <source>
        <dbReference type="RuleBase" id="RU363032"/>
    </source>
</evidence>
<evidence type="ECO:0000313" key="9">
    <source>
        <dbReference type="EMBL" id="KRM87038.1"/>
    </source>
</evidence>
<evidence type="ECO:0000256" key="1">
    <source>
        <dbReference type="ARBA" id="ARBA00004651"/>
    </source>
</evidence>
<keyword evidence="4 7" id="KW-0812">Transmembrane</keyword>
<dbReference type="InterPro" id="IPR035906">
    <property type="entry name" value="MetI-like_sf"/>
</dbReference>
<dbReference type="PATRIC" id="fig|1133569.4.peg.1555"/>
<keyword evidence="10" id="KW-1185">Reference proteome</keyword>
<feature type="transmembrane region" description="Helical" evidence="7">
    <location>
        <begin position="82"/>
        <end position="107"/>
    </location>
</feature>
<evidence type="ECO:0000259" key="8">
    <source>
        <dbReference type="PROSITE" id="PS50928"/>
    </source>
</evidence>
<evidence type="ECO:0000256" key="4">
    <source>
        <dbReference type="ARBA" id="ARBA00022692"/>
    </source>
</evidence>
<name>A0A0R2C5W0_9LACO</name>
<dbReference type="Proteomes" id="UP000051576">
    <property type="component" value="Unassembled WGS sequence"/>
</dbReference>
<evidence type="ECO:0000256" key="5">
    <source>
        <dbReference type="ARBA" id="ARBA00022989"/>
    </source>
</evidence>
<evidence type="ECO:0000256" key="6">
    <source>
        <dbReference type="ARBA" id="ARBA00023136"/>
    </source>
</evidence>
<keyword evidence="2 7" id="KW-0813">Transport</keyword>
<organism evidence="9 10">
    <name type="scientific">Liquorilactobacillus vini DSM 20605</name>
    <dbReference type="NCBI Taxonomy" id="1133569"/>
    <lineage>
        <taxon>Bacteria</taxon>
        <taxon>Bacillati</taxon>
        <taxon>Bacillota</taxon>
        <taxon>Bacilli</taxon>
        <taxon>Lactobacillales</taxon>
        <taxon>Lactobacillaceae</taxon>
        <taxon>Liquorilactobacillus</taxon>
    </lineage>
</organism>
<dbReference type="PANTHER" id="PTHR43386:SF3">
    <property type="entry name" value="GLUTATHIONE TRANSPORT SYSTEM PERMEASE PROTEIN GSID"/>
    <property type="match status" value="1"/>
</dbReference>
<keyword evidence="6 7" id="KW-0472">Membrane</keyword>
<evidence type="ECO:0000313" key="10">
    <source>
        <dbReference type="Proteomes" id="UP000051576"/>
    </source>
</evidence>
<dbReference type="GO" id="GO:0071916">
    <property type="term" value="F:dipeptide transmembrane transporter activity"/>
    <property type="evidence" value="ECO:0007669"/>
    <property type="project" value="TreeGrafter"/>
</dbReference>
<comment type="similarity">
    <text evidence="7">Belongs to the binding-protein-dependent transport system permease family.</text>
</comment>